<dbReference type="PROSITE" id="PS50011">
    <property type="entry name" value="PROTEIN_KINASE_DOM"/>
    <property type="match status" value="1"/>
</dbReference>
<dbReference type="AlphaFoldDB" id="A0A2S4UGH1"/>
<dbReference type="VEuPathDB" id="FungiDB:PSTT_15727"/>
<evidence type="ECO:0000256" key="1">
    <source>
        <dbReference type="ARBA" id="ARBA00022679"/>
    </source>
</evidence>
<evidence type="ECO:0000256" key="4">
    <source>
        <dbReference type="ARBA" id="ARBA00022840"/>
    </source>
</evidence>
<name>A0A2S4UGH1_9BASI</name>
<evidence type="ECO:0000313" key="8">
    <source>
        <dbReference type="EMBL" id="POV96301.1"/>
    </source>
</evidence>
<dbReference type="InterPro" id="IPR011009">
    <property type="entry name" value="Kinase-like_dom_sf"/>
</dbReference>
<dbReference type="GO" id="GO:0005737">
    <property type="term" value="C:cytoplasm"/>
    <property type="evidence" value="ECO:0007669"/>
    <property type="project" value="TreeGrafter"/>
</dbReference>
<protein>
    <recommendedName>
        <fullName evidence="7">Protein kinase domain-containing protein</fullName>
    </recommendedName>
</protein>
<dbReference type="GO" id="GO:0110031">
    <property type="term" value="P:negative regulation of G2/MI transition of meiotic cell cycle"/>
    <property type="evidence" value="ECO:0007669"/>
    <property type="project" value="TreeGrafter"/>
</dbReference>
<feature type="region of interest" description="Disordered" evidence="6">
    <location>
        <begin position="1"/>
        <end position="33"/>
    </location>
</feature>
<dbReference type="SMART" id="SM00220">
    <property type="entry name" value="S_TKc"/>
    <property type="match status" value="1"/>
</dbReference>
<comment type="similarity">
    <text evidence="5">Belongs to the protein kinase superfamily. Ser/Thr protein kinase family. GCN2 subfamily.</text>
</comment>
<keyword evidence="3" id="KW-0418">Kinase</keyword>
<dbReference type="Pfam" id="PF00069">
    <property type="entry name" value="Pkinase"/>
    <property type="match status" value="2"/>
</dbReference>
<evidence type="ECO:0000256" key="6">
    <source>
        <dbReference type="SAM" id="MobiDB-lite"/>
    </source>
</evidence>
<dbReference type="VEuPathDB" id="FungiDB:PSHT_15456"/>
<gene>
    <name evidence="8" type="ORF">PSTT_15727</name>
</gene>
<keyword evidence="2" id="KW-0547">Nucleotide-binding</keyword>
<organism evidence="8 9">
    <name type="scientific">Puccinia striiformis</name>
    <dbReference type="NCBI Taxonomy" id="27350"/>
    <lineage>
        <taxon>Eukaryota</taxon>
        <taxon>Fungi</taxon>
        <taxon>Dikarya</taxon>
        <taxon>Basidiomycota</taxon>
        <taxon>Pucciniomycotina</taxon>
        <taxon>Pucciniomycetes</taxon>
        <taxon>Pucciniales</taxon>
        <taxon>Pucciniaceae</taxon>
        <taxon>Puccinia</taxon>
    </lineage>
</organism>
<comment type="caution">
    <text evidence="8">The sequence shown here is derived from an EMBL/GenBank/DDBJ whole genome shotgun (WGS) entry which is preliminary data.</text>
</comment>
<feature type="domain" description="Protein kinase" evidence="7">
    <location>
        <begin position="1"/>
        <end position="256"/>
    </location>
</feature>
<keyword evidence="4" id="KW-0067">ATP-binding</keyword>
<dbReference type="PROSITE" id="PS00108">
    <property type="entry name" value="PROTEIN_KINASE_ST"/>
    <property type="match status" value="1"/>
</dbReference>
<dbReference type="GO" id="GO:0004713">
    <property type="term" value="F:protein tyrosine kinase activity"/>
    <property type="evidence" value="ECO:0007669"/>
    <property type="project" value="TreeGrafter"/>
</dbReference>
<proteinExistence type="inferred from homology"/>
<dbReference type="Gene3D" id="1.10.510.10">
    <property type="entry name" value="Transferase(Phosphotransferase) domain 1"/>
    <property type="match status" value="1"/>
</dbReference>
<keyword evidence="9" id="KW-1185">Reference proteome</keyword>
<dbReference type="GO" id="GO:0005634">
    <property type="term" value="C:nucleus"/>
    <property type="evidence" value="ECO:0007669"/>
    <property type="project" value="TreeGrafter"/>
</dbReference>
<evidence type="ECO:0000256" key="5">
    <source>
        <dbReference type="ARBA" id="ARBA00037982"/>
    </source>
</evidence>
<dbReference type="EMBL" id="PKSL01000302">
    <property type="protein sequence ID" value="POV96301.1"/>
    <property type="molecule type" value="Genomic_DNA"/>
</dbReference>
<sequence length="377" mass="42041">MTRLLGKKHQSTNHKRPNIQQPYSGSQQIPKIPASGFQDRVDEERIWKTTSELAQAVAFMHSSGVLHLDIKPANIFITAHGGLKVGDFGLAQRWTRINPSEVRECGLLNGCHKSLKHVPANPSEKDDSVVPSRFLRYKDVGDNEERHMIRFKSCGRFVGFNQEREGDRVYTAPEILGGLYGKEVDVFSVGLIALEIATSVVLPDNGDEWRSLRSSGFSRTDLCHLSSELVLLIKRMMDKCPDRRITAAELTRHPEMQGITDEEAANNNKETEVLDDHTDHAGDILMSAGDDYDDLSLEHVTPVRPAPPPDNTWTSARGAVLPEAEGFLPFILTGQSTPSRLKSSVISCFTNRADNSTPWLKFTRRPEAIGDQMEIDT</sequence>
<dbReference type="PANTHER" id="PTHR11042">
    <property type="entry name" value="EUKARYOTIC TRANSLATION INITIATION FACTOR 2-ALPHA KINASE EIF2-ALPHA KINASE -RELATED"/>
    <property type="match status" value="1"/>
</dbReference>
<keyword evidence="1" id="KW-0808">Transferase</keyword>
<dbReference type="InterPro" id="IPR000719">
    <property type="entry name" value="Prot_kinase_dom"/>
</dbReference>
<feature type="compositionally biased region" description="Basic residues" evidence="6">
    <location>
        <begin position="1"/>
        <end position="17"/>
    </location>
</feature>
<dbReference type="SUPFAM" id="SSF56112">
    <property type="entry name" value="Protein kinase-like (PK-like)"/>
    <property type="match status" value="1"/>
</dbReference>
<evidence type="ECO:0000313" key="9">
    <source>
        <dbReference type="Proteomes" id="UP000239156"/>
    </source>
</evidence>
<dbReference type="PANTHER" id="PTHR11042:SF190">
    <property type="entry name" value="MITOSIS INHIBITOR PROTEIN KINASE MIK1"/>
    <property type="match status" value="1"/>
</dbReference>
<dbReference type="InterPro" id="IPR050339">
    <property type="entry name" value="CC_SR_Kinase"/>
</dbReference>
<dbReference type="Proteomes" id="UP000239156">
    <property type="component" value="Unassembled WGS sequence"/>
</dbReference>
<evidence type="ECO:0000256" key="2">
    <source>
        <dbReference type="ARBA" id="ARBA00022741"/>
    </source>
</evidence>
<dbReference type="InterPro" id="IPR008271">
    <property type="entry name" value="Ser/Thr_kinase_AS"/>
</dbReference>
<evidence type="ECO:0000256" key="3">
    <source>
        <dbReference type="ARBA" id="ARBA00022777"/>
    </source>
</evidence>
<accession>A0A2S4UGH1</accession>
<reference evidence="8" key="1">
    <citation type="submission" date="2017-12" db="EMBL/GenBank/DDBJ databases">
        <title>Gene loss provides genomic basis for host adaptation in cereal stripe rust fungi.</title>
        <authorList>
            <person name="Xia C."/>
        </authorList>
    </citation>
    <scope>NUCLEOTIDE SEQUENCE [LARGE SCALE GENOMIC DNA]</scope>
    <source>
        <strain evidence="8">93-210</strain>
    </source>
</reference>
<dbReference type="GO" id="GO:0005524">
    <property type="term" value="F:ATP binding"/>
    <property type="evidence" value="ECO:0007669"/>
    <property type="project" value="UniProtKB-KW"/>
</dbReference>
<feature type="compositionally biased region" description="Polar residues" evidence="6">
    <location>
        <begin position="18"/>
        <end position="29"/>
    </location>
</feature>
<evidence type="ECO:0000259" key="7">
    <source>
        <dbReference type="PROSITE" id="PS50011"/>
    </source>
</evidence>